<organism evidence="2 3">
    <name type="scientific">Arthrobacter phage CapnMurica</name>
    <dbReference type="NCBI Taxonomy" id="1772294"/>
    <lineage>
        <taxon>Viruses</taxon>
        <taxon>Duplodnaviria</taxon>
        <taxon>Heunggongvirae</taxon>
        <taxon>Uroviricota</taxon>
        <taxon>Caudoviricetes</taxon>
        <taxon>Gordonvirus</taxon>
        <taxon>Gordonvirus captnmurica</taxon>
    </lineage>
</organism>
<sequence>MTESLYTPGEAMNMVKIMCERVNLSQRAGSYILSMARLYRSLPGGLINMVEVAQAIKYVSENQEHLKPQFRMNPPRTSVHLPNDEPGKFTFLK</sequence>
<dbReference type="Proteomes" id="UP000222888">
    <property type="component" value="Segment"/>
</dbReference>
<evidence type="ECO:0000256" key="1">
    <source>
        <dbReference type="SAM" id="MobiDB-lite"/>
    </source>
</evidence>
<feature type="region of interest" description="Disordered" evidence="1">
    <location>
        <begin position="69"/>
        <end position="93"/>
    </location>
</feature>
<protein>
    <submittedName>
        <fullName evidence="2">Uncharacterized protein</fullName>
    </submittedName>
</protein>
<dbReference type="GeneID" id="40079324"/>
<dbReference type="EMBL" id="KU160641">
    <property type="protein sequence ID" value="ALY08671.1"/>
    <property type="molecule type" value="Genomic_DNA"/>
</dbReference>
<keyword evidence="3" id="KW-1185">Reference proteome</keyword>
<evidence type="ECO:0000313" key="3">
    <source>
        <dbReference type="Proteomes" id="UP000222888"/>
    </source>
</evidence>
<dbReference type="RefSeq" id="YP_009603444.1">
    <property type="nucleotide sequence ID" value="NC_041951.1"/>
</dbReference>
<dbReference type="KEGG" id="vg:40079324"/>
<reference evidence="2 3" key="1">
    <citation type="submission" date="2015-11" db="EMBL/GenBank/DDBJ databases">
        <authorList>
            <person name="Amegashie A.K."/>
            <person name="Borst K.R."/>
            <person name="Casazza W.J."/>
            <person name="Chen K.H."/>
            <person name="Evans D.R."/>
            <person name="Huang J."/>
            <person name="Kaku B.M."/>
            <person name="Khetarpal S.K."/>
            <person name="Keifer M.E."/>
            <person name="Kolev H.M."/>
            <person name="McDonald H.N."/>
            <person name="Nkangabwa M.S."/>
            <person name="Rickstrew G.A."/>
            <person name="Schlossman J.R."/>
            <person name="Tender C.M."/>
            <person name="Thomas C.G."/>
            <person name="Vanderveen L.N."/>
            <person name="Varma R.N."/>
            <person name="Wong N."/>
            <person name="Zhang C.W."/>
            <person name="Cutting C.L."/>
            <person name="Davison P.A."/>
            <person name="Braun M.A."/>
            <person name="Lopez A.J."/>
            <person name="Jarvik J.W."/>
            <person name="Bradley K.W."/>
            <person name="Asai D.J."/>
            <person name="Bowman C.A."/>
            <person name="Russell D.A."/>
            <person name="Pope W.H."/>
            <person name="Jacobs-Sera D."/>
            <person name="Hendrix R.W."/>
            <person name="Hatfull G.F."/>
        </authorList>
    </citation>
    <scope>NUCLEOTIDE SEQUENCE [LARGE SCALE GENOMIC DNA]</scope>
</reference>
<proteinExistence type="predicted"/>
<dbReference type="OrthoDB" id="35116at10239"/>
<accession>A0A0U4IKD3</accession>
<gene>
    <name evidence="2" type="primary">71</name>
    <name evidence="2" type="ORF">CAPNMURICA_71</name>
</gene>
<evidence type="ECO:0000313" key="2">
    <source>
        <dbReference type="EMBL" id="ALY08671.1"/>
    </source>
</evidence>
<name>A0A0U4IKD3_9CAUD</name>